<dbReference type="EMBL" id="CAEZYO010000024">
    <property type="protein sequence ID" value="CAB4731946.1"/>
    <property type="molecule type" value="Genomic_DNA"/>
</dbReference>
<reference evidence="3" key="1">
    <citation type="submission" date="2020-05" db="EMBL/GenBank/DDBJ databases">
        <authorList>
            <person name="Chiriac C."/>
            <person name="Salcher M."/>
            <person name="Ghai R."/>
            <person name="Kavagutti S V."/>
        </authorList>
    </citation>
    <scope>NUCLEOTIDE SEQUENCE</scope>
</reference>
<accession>A0A6J5ZBK0</accession>
<evidence type="ECO:0000259" key="2">
    <source>
        <dbReference type="Pfam" id="PF08450"/>
    </source>
</evidence>
<dbReference type="SUPFAM" id="SSF63829">
    <property type="entry name" value="Calcium-dependent phosphotriesterase"/>
    <property type="match status" value="1"/>
</dbReference>
<dbReference type="GO" id="GO:0016787">
    <property type="term" value="F:hydrolase activity"/>
    <property type="evidence" value="ECO:0007669"/>
    <property type="project" value="UniProtKB-KW"/>
</dbReference>
<evidence type="ECO:0000256" key="1">
    <source>
        <dbReference type="ARBA" id="ARBA00022801"/>
    </source>
</evidence>
<feature type="domain" description="SMP-30/Gluconolactonase/LRE-like region" evidence="2">
    <location>
        <begin position="23"/>
        <end position="276"/>
    </location>
</feature>
<name>A0A6J5ZBK0_9ZZZZ</name>
<dbReference type="InterPro" id="IPR051262">
    <property type="entry name" value="SMP-30/CGR1_Lactonase"/>
</dbReference>
<evidence type="ECO:0000313" key="6">
    <source>
        <dbReference type="EMBL" id="CAB4827766.1"/>
    </source>
</evidence>
<dbReference type="InterPro" id="IPR005511">
    <property type="entry name" value="SMP-30"/>
</dbReference>
<dbReference type="InterPro" id="IPR011042">
    <property type="entry name" value="6-blade_b-propeller_TolB-like"/>
</dbReference>
<evidence type="ECO:0000313" key="7">
    <source>
        <dbReference type="EMBL" id="CAB4854514.1"/>
    </source>
</evidence>
<dbReference type="EMBL" id="CAEZZN010000011">
    <property type="protein sequence ID" value="CAB4763927.1"/>
    <property type="molecule type" value="Genomic_DNA"/>
</dbReference>
<evidence type="ECO:0000313" key="8">
    <source>
        <dbReference type="EMBL" id="CAB5153346.1"/>
    </source>
</evidence>
<dbReference type="PANTHER" id="PTHR47572">
    <property type="entry name" value="LIPOPROTEIN-RELATED"/>
    <property type="match status" value="1"/>
</dbReference>
<dbReference type="EMBL" id="CAFABC010000031">
    <property type="protein sequence ID" value="CAB4827766.1"/>
    <property type="molecule type" value="Genomic_DNA"/>
</dbReference>
<evidence type="ECO:0000313" key="3">
    <source>
        <dbReference type="EMBL" id="CAB4339991.1"/>
    </source>
</evidence>
<protein>
    <submittedName>
        <fullName evidence="3">Unannotated protein</fullName>
    </submittedName>
</protein>
<organism evidence="3">
    <name type="scientific">freshwater metagenome</name>
    <dbReference type="NCBI Taxonomy" id="449393"/>
    <lineage>
        <taxon>unclassified sequences</taxon>
        <taxon>metagenomes</taxon>
        <taxon>ecological metagenomes</taxon>
    </lineage>
</organism>
<keyword evidence="1" id="KW-0378">Hydrolase</keyword>
<sequence>MSSLSDLLPHGTDLDKVFTGAIWSEGPCWIPSRKSLRWSDIPNNRILEYFPETRETKTYKSDVEFTNGRTLDLDGTVLQCSHGLRHIERDIDGVVTTVIGKYDGVRFNSPNDIVVSRDGIIWFTDPPYGIIVEIEGHPGVKEYEDCFVFAFDPKTQKLRPVVTDVEEPNGLAFSPDESILYVADTSVLFKATGNHHIRAYDMQDGRAKNGRTLIDIKEGVIDGFRVDKEGNLWCSSEIGVQIFTPAGVHIGTIPTPEKVGNLAFGGDDGTDLFIAANTSLYHIKTSTQDAAKHY</sequence>
<dbReference type="PANTHER" id="PTHR47572:SF4">
    <property type="entry name" value="LACTONASE DRP35"/>
    <property type="match status" value="1"/>
</dbReference>
<dbReference type="Pfam" id="PF08450">
    <property type="entry name" value="SGL"/>
    <property type="match status" value="1"/>
</dbReference>
<dbReference type="Gene3D" id="2.120.10.30">
    <property type="entry name" value="TolB, C-terminal domain"/>
    <property type="match status" value="1"/>
</dbReference>
<evidence type="ECO:0000313" key="4">
    <source>
        <dbReference type="EMBL" id="CAB4731946.1"/>
    </source>
</evidence>
<proteinExistence type="predicted"/>
<dbReference type="EMBL" id="CAFBRY010000055">
    <property type="protein sequence ID" value="CAB5153346.1"/>
    <property type="molecule type" value="Genomic_DNA"/>
</dbReference>
<dbReference type="InterPro" id="IPR013658">
    <property type="entry name" value="SGL"/>
</dbReference>
<dbReference type="PRINTS" id="PR01790">
    <property type="entry name" value="SMP30FAMILY"/>
</dbReference>
<dbReference type="AlphaFoldDB" id="A0A6J5ZBK0"/>
<evidence type="ECO:0000313" key="5">
    <source>
        <dbReference type="EMBL" id="CAB4763927.1"/>
    </source>
</evidence>
<dbReference type="EMBL" id="CAFBLC010000020">
    <property type="protein sequence ID" value="CAB4854514.1"/>
    <property type="molecule type" value="Genomic_DNA"/>
</dbReference>
<dbReference type="EMBL" id="CAESAH010000024">
    <property type="protein sequence ID" value="CAB4339991.1"/>
    <property type="molecule type" value="Genomic_DNA"/>
</dbReference>
<gene>
    <name evidence="4" type="ORF">UFOPK2731_00890</name>
    <name evidence="5" type="ORF">UFOPK2879_00488</name>
    <name evidence="6" type="ORF">UFOPK3161_01041</name>
    <name evidence="7" type="ORF">UFOPK3288_00742</name>
    <name evidence="3" type="ORF">UFOPK3962_00894</name>
    <name evidence="8" type="ORF">UFOPK4427_01238</name>
</gene>